<name>A0A066WSU0_9FLAO</name>
<organism evidence="2 3">
    <name type="scientific">Flavobacterium seoulense</name>
    <dbReference type="NCBI Taxonomy" id="1492738"/>
    <lineage>
        <taxon>Bacteria</taxon>
        <taxon>Pseudomonadati</taxon>
        <taxon>Bacteroidota</taxon>
        <taxon>Flavobacteriia</taxon>
        <taxon>Flavobacteriales</taxon>
        <taxon>Flavobacteriaceae</taxon>
        <taxon>Flavobacterium</taxon>
    </lineage>
</organism>
<dbReference type="Proteomes" id="UP000027064">
    <property type="component" value="Unassembled WGS sequence"/>
</dbReference>
<dbReference type="eggNOG" id="COG3093">
    <property type="taxonomic scope" value="Bacteria"/>
</dbReference>
<accession>A0A066WSU0</accession>
<dbReference type="RefSeq" id="WP_051627504.1">
    <property type="nucleotide sequence ID" value="NZ_JNCA01000011.1"/>
</dbReference>
<dbReference type="Pfam" id="PF21956">
    <property type="entry name" value="DUF6922"/>
    <property type="match status" value="1"/>
</dbReference>
<dbReference type="InterPro" id="IPR053830">
    <property type="entry name" value="DUF6922"/>
</dbReference>
<comment type="caution">
    <text evidence="2">The sequence shown here is derived from an EMBL/GenBank/DDBJ whole genome shotgun (WGS) entry which is preliminary data.</text>
</comment>
<reference evidence="2 3" key="1">
    <citation type="submission" date="2014-05" db="EMBL/GenBank/DDBJ databases">
        <title>Genome Sequence of Flavobacterium sp. EM1321.</title>
        <authorList>
            <person name="Shin S.-K."/>
            <person name="Yi H."/>
        </authorList>
    </citation>
    <scope>NUCLEOTIDE SEQUENCE [LARGE SCALE GENOMIC DNA]</scope>
    <source>
        <strain evidence="2 3">EM1321</strain>
    </source>
</reference>
<sequence length="78" mass="9436">MEESKLDKIKSRTFFIDLPTLRPVLFWDTKKSTIDWEKHKKAIIKRVFERGNEMKKKEIIRFYGSEMVDMILKKSISK</sequence>
<feature type="domain" description="DUF6922" evidence="1">
    <location>
        <begin position="21"/>
        <end position="70"/>
    </location>
</feature>
<dbReference type="EMBL" id="JNCA01000011">
    <property type="protein sequence ID" value="KDN55648.1"/>
    <property type="molecule type" value="Genomic_DNA"/>
</dbReference>
<dbReference type="AlphaFoldDB" id="A0A066WSU0"/>
<gene>
    <name evidence="2" type="ORF">FEM21_12500</name>
</gene>
<keyword evidence="3" id="KW-1185">Reference proteome</keyword>
<protein>
    <submittedName>
        <fullName evidence="2">Plasmid maintenance system antidote protein</fullName>
    </submittedName>
</protein>
<proteinExistence type="predicted"/>
<dbReference type="PATRIC" id="fig|1492738.3.peg.1243"/>
<evidence type="ECO:0000313" key="3">
    <source>
        <dbReference type="Proteomes" id="UP000027064"/>
    </source>
</evidence>
<evidence type="ECO:0000259" key="1">
    <source>
        <dbReference type="Pfam" id="PF21956"/>
    </source>
</evidence>
<evidence type="ECO:0000313" key="2">
    <source>
        <dbReference type="EMBL" id="KDN55648.1"/>
    </source>
</evidence>